<proteinExistence type="predicted"/>
<evidence type="ECO:0000313" key="2">
    <source>
        <dbReference type="EMBL" id="WOD20429.1"/>
    </source>
</evidence>
<gene>
    <name evidence="2" type="ORF">RW095_30050</name>
</gene>
<feature type="transmembrane region" description="Helical" evidence="1">
    <location>
        <begin position="24"/>
        <end position="42"/>
    </location>
</feature>
<dbReference type="RefSeq" id="WP_317022361.1">
    <property type="nucleotide sequence ID" value="NZ_CP136513.1"/>
</dbReference>
<keyword evidence="1" id="KW-1133">Transmembrane helix</keyword>
<dbReference type="EMBL" id="CP136513">
    <property type="protein sequence ID" value="WOD20429.1"/>
    <property type="molecule type" value="Genomic_DNA"/>
</dbReference>
<feature type="transmembrane region" description="Helical" evidence="1">
    <location>
        <begin position="54"/>
        <end position="74"/>
    </location>
</feature>
<keyword evidence="1" id="KW-0472">Membrane</keyword>
<name>A0ABZ0EUT8_9BURK</name>
<dbReference type="Proteomes" id="UP001302652">
    <property type="component" value="Chromosome 1"/>
</dbReference>
<protein>
    <submittedName>
        <fullName evidence="2">Uncharacterized protein</fullName>
    </submittedName>
</protein>
<accession>A0ABZ0EUT8</accession>
<evidence type="ECO:0000256" key="1">
    <source>
        <dbReference type="SAM" id="Phobius"/>
    </source>
</evidence>
<evidence type="ECO:0000313" key="3">
    <source>
        <dbReference type="Proteomes" id="UP001302652"/>
    </source>
</evidence>
<sequence length="75" mass="7579">MSHITVDTHGGGTLRRGYLPLAELIAQSIGLVGAAGGAGLLVRAVFATAGNGTWLAYLFATVGPLFASCSITQFA</sequence>
<reference evidence="2 3" key="1">
    <citation type="submission" date="2023-10" db="EMBL/GenBank/DDBJ databases">
        <title>Surface-active antibiotics is a multifunctional adaptation for post-fire microbes.</title>
        <authorList>
            <person name="Liu M.D."/>
            <person name="Du Y."/>
            <person name="Koupaei S.K."/>
            <person name="Kim N.R."/>
            <person name="Zhang W."/>
            <person name="Traxler M.F."/>
        </authorList>
    </citation>
    <scope>NUCLEOTIDE SEQUENCE [LARGE SCALE GENOMIC DNA]</scope>
    <source>
        <strain evidence="2 3">F3</strain>
    </source>
</reference>
<keyword evidence="3" id="KW-1185">Reference proteome</keyword>
<keyword evidence="1" id="KW-0812">Transmembrane</keyword>
<organism evidence="2 3">
    <name type="scientific">Paraburkholderia kirstenboschensis</name>
    <dbReference type="NCBI Taxonomy" id="1245436"/>
    <lineage>
        <taxon>Bacteria</taxon>
        <taxon>Pseudomonadati</taxon>
        <taxon>Pseudomonadota</taxon>
        <taxon>Betaproteobacteria</taxon>
        <taxon>Burkholderiales</taxon>
        <taxon>Burkholderiaceae</taxon>
        <taxon>Paraburkholderia</taxon>
    </lineage>
</organism>